<keyword evidence="3" id="KW-1185">Reference proteome</keyword>
<sequence>MITLRKSFDAVPNLSGTESLWSGIRDSSLPCYSLERTISPSTRPPEASVDTRIDRDNQAAAAILSTTPESILSAHIDLLSCSKVTARRSRMVFNSLEKLYGTSGPQYSFALGRKFIGKRCGDEEDVEGWVNQVQAQYHSILRVNDGQLNPSNDKALAARAASLSLDKSMPSLNAFYAALKQSGKKPSKEHPCSRCELDAEEVEGEERKGEQSNETAAPAQATETAAFVSDVTTSTDNTSVEHLLLTSDYSHLSFVARSNRWINDSGASEHMAGESLLFDIVALKSVTRITTAGTPRPAQLPWSTQRRKLSPSLKSCLFEALAST</sequence>
<reference evidence="2 3" key="1">
    <citation type="submission" date="2018-11" db="EMBL/GenBank/DDBJ databases">
        <title>Genome sequence of Saitozyma podzolica DSM 27192.</title>
        <authorList>
            <person name="Aliyu H."/>
            <person name="Gorte O."/>
            <person name="Ochsenreither K."/>
        </authorList>
    </citation>
    <scope>NUCLEOTIDE SEQUENCE [LARGE SCALE GENOMIC DNA]</scope>
    <source>
        <strain evidence="2 3">DSM 27192</strain>
    </source>
</reference>
<gene>
    <name evidence="2" type="ORF">EHS25_005682</name>
</gene>
<accession>A0A427XVW9</accession>
<evidence type="ECO:0000313" key="3">
    <source>
        <dbReference type="Proteomes" id="UP000279259"/>
    </source>
</evidence>
<dbReference type="Proteomes" id="UP000279259">
    <property type="component" value="Unassembled WGS sequence"/>
</dbReference>
<protein>
    <submittedName>
        <fullName evidence="2">Uncharacterized protein</fullName>
    </submittedName>
</protein>
<dbReference type="AlphaFoldDB" id="A0A427XVW9"/>
<evidence type="ECO:0000313" key="2">
    <source>
        <dbReference type="EMBL" id="RSH82973.1"/>
    </source>
</evidence>
<organism evidence="2 3">
    <name type="scientific">Saitozyma podzolica</name>
    <dbReference type="NCBI Taxonomy" id="1890683"/>
    <lineage>
        <taxon>Eukaryota</taxon>
        <taxon>Fungi</taxon>
        <taxon>Dikarya</taxon>
        <taxon>Basidiomycota</taxon>
        <taxon>Agaricomycotina</taxon>
        <taxon>Tremellomycetes</taxon>
        <taxon>Tremellales</taxon>
        <taxon>Trimorphomycetaceae</taxon>
        <taxon>Saitozyma</taxon>
    </lineage>
</organism>
<feature type="compositionally biased region" description="Basic and acidic residues" evidence="1">
    <location>
        <begin position="186"/>
        <end position="197"/>
    </location>
</feature>
<feature type="region of interest" description="Disordered" evidence="1">
    <location>
        <begin position="184"/>
        <end position="222"/>
    </location>
</feature>
<evidence type="ECO:0000256" key="1">
    <source>
        <dbReference type="SAM" id="MobiDB-lite"/>
    </source>
</evidence>
<name>A0A427XVW9_9TREE</name>
<proteinExistence type="predicted"/>
<dbReference type="OrthoDB" id="2584995at2759"/>
<comment type="caution">
    <text evidence="2">The sequence shown here is derived from an EMBL/GenBank/DDBJ whole genome shotgun (WGS) entry which is preliminary data.</text>
</comment>
<dbReference type="EMBL" id="RSCD01000025">
    <property type="protein sequence ID" value="RSH82973.1"/>
    <property type="molecule type" value="Genomic_DNA"/>
</dbReference>